<organism evidence="5 6">
    <name type="scientific">Gossypium klotzschianum</name>
    <dbReference type="NCBI Taxonomy" id="34286"/>
    <lineage>
        <taxon>Eukaryota</taxon>
        <taxon>Viridiplantae</taxon>
        <taxon>Streptophyta</taxon>
        <taxon>Embryophyta</taxon>
        <taxon>Tracheophyta</taxon>
        <taxon>Spermatophyta</taxon>
        <taxon>Magnoliopsida</taxon>
        <taxon>eudicotyledons</taxon>
        <taxon>Gunneridae</taxon>
        <taxon>Pentapetalae</taxon>
        <taxon>rosids</taxon>
        <taxon>malvids</taxon>
        <taxon>Malvales</taxon>
        <taxon>Malvaceae</taxon>
        <taxon>Malvoideae</taxon>
        <taxon>Gossypium</taxon>
    </lineage>
</organism>
<feature type="non-terminal residue" evidence="5">
    <location>
        <position position="459"/>
    </location>
</feature>
<dbReference type="PANTHER" id="PTHR22792">
    <property type="entry name" value="LUPUS LA PROTEIN-RELATED"/>
    <property type="match status" value="1"/>
</dbReference>
<dbReference type="OrthoDB" id="340227at2759"/>
<dbReference type="SUPFAM" id="SSF46785">
    <property type="entry name" value="Winged helix' DNA-binding domain"/>
    <property type="match status" value="1"/>
</dbReference>
<evidence type="ECO:0000313" key="5">
    <source>
        <dbReference type="EMBL" id="MBA0652265.1"/>
    </source>
</evidence>
<dbReference type="GO" id="GO:0003723">
    <property type="term" value="F:RNA binding"/>
    <property type="evidence" value="ECO:0007669"/>
    <property type="project" value="UniProtKB-UniRule"/>
</dbReference>
<dbReference type="InterPro" id="IPR045180">
    <property type="entry name" value="La_dom_prot"/>
</dbReference>
<sequence>MAANINTANFNTSAAVTAVNHSPSSPNQSHPVTNPVSSQPNQVVRGELEPIAAVPLSSSSYSSSSPPTAMIEPTVTTMGEEEGAEHGNSESESVMGARAWPPLPQSARAPSKSPSDSSRASSDGSDSPFVPGSQGSRPASSSSSSQKQVRNNANFNSNSSANHTMPARQRSMKQNSNTSASNGGLSQPPPQGPMVEAPLNSPSRDHLQRTGFLPYSGGPDQQHPRNSFRHRNNGPHPRGNGSHHLNYRGRRNQDHGNQDWNGRNFISRDGHMMPRVAPRFMRHPPPPLPANTGPLFAPPYVRPFGTPFGFPVPAPYPESLRGVPFIQPMPPMFPPPQEPQDHQLHARIVNQIDYYFSNENLIKDTYLRQNMDDQGWVPIKLIAGFRKVSLLTANIQLILDALQNSTVVEVQGDKVRKRMDWMRWIMLPSFQFPTKSGQDMLVAGVQNISLDQGTANNQT</sequence>
<dbReference type="FunFam" id="1.10.10.10:FF:000131">
    <property type="entry name" value="la-related protein 1B isoform X2"/>
    <property type="match status" value="1"/>
</dbReference>
<dbReference type="EMBL" id="JABFAB010000007">
    <property type="protein sequence ID" value="MBA0652265.1"/>
    <property type="molecule type" value="Genomic_DNA"/>
</dbReference>
<dbReference type="PANTHER" id="PTHR22792:SF132">
    <property type="entry name" value="LA-RELATED PROTEIN 1"/>
    <property type="match status" value="1"/>
</dbReference>
<dbReference type="Pfam" id="PF05383">
    <property type="entry name" value="La"/>
    <property type="match status" value="1"/>
</dbReference>
<comment type="caution">
    <text evidence="5">The sequence shown here is derived from an EMBL/GenBank/DDBJ whole genome shotgun (WGS) entry which is preliminary data.</text>
</comment>
<feature type="compositionally biased region" description="Low complexity" evidence="3">
    <location>
        <begin position="20"/>
        <end position="31"/>
    </location>
</feature>
<dbReference type="PROSITE" id="PS50961">
    <property type="entry name" value="HTH_LA"/>
    <property type="match status" value="1"/>
</dbReference>
<evidence type="ECO:0000256" key="1">
    <source>
        <dbReference type="ARBA" id="ARBA00022884"/>
    </source>
</evidence>
<dbReference type="InterPro" id="IPR036390">
    <property type="entry name" value="WH_DNA-bd_sf"/>
</dbReference>
<gene>
    <name evidence="5" type="ORF">Goklo_019535</name>
</gene>
<dbReference type="SMART" id="SM00715">
    <property type="entry name" value="LA"/>
    <property type="match status" value="1"/>
</dbReference>
<evidence type="ECO:0000256" key="3">
    <source>
        <dbReference type="SAM" id="MobiDB-lite"/>
    </source>
</evidence>
<dbReference type="AlphaFoldDB" id="A0A7J8UP32"/>
<name>A0A7J8UP32_9ROSI</name>
<dbReference type="CDD" id="cd07323">
    <property type="entry name" value="LAM"/>
    <property type="match status" value="1"/>
</dbReference>
<protein>
    <recommendedName>
        <fullName evidence="4">HTH La-type RNA-binding domain-containing protein</fullName>
    </recommendedName>
</protein>
<keyword evidence="6" id="KW-1185">Reference proteome</keyword>
<feature type="compositionally biased region" description="Polar residues" evidence="3">
    <location>
        <begin position="1"/>
        <end position="15"/>
    </location>
</feature>
<feature type="compositionally biased region" description="Polar residues" evidence="3">
    <location>
        <begin position="32"/>
        <end position="42"/>
    </location>
</feature>
<feature type="compositionally biased region" description="Polar residues" evidence="3">
    <location>
        <begin position="172"/>
        <end position="185"/>
    </location>
</feature>
<evidence type="ECO:0000259" key="4">
    <source>
        <dbReference type="PROSITE" id="PS50961"/>
    </source>
</evidence>
<dbReference type="Proteomes" id="UP000593573">
    <property type="component" value="Unassembled WGS sequence"/>
</dbReference>
<dbReference type="InterPro" id="IPR036388">
    <property type="entry name" value="WH-like_DNA-bd_sf"/>
</dbReference>
<dbReference type="Gene3D" id="1.10.10.10">
    <property type="entry name" value="Winged helix-like DNA-binding domain superfamily/Winged helix DNA-binding domain"/>
    <property type="match status" value="1"/>
</dbReference>
<evidence type="ECO:0000313" key="6">
    <source>
        <dbReference type="Proteomes" id="UP000593573"/>
    </source>
</evidence>
<feature type="domain" description="HTH La-type RNA-binding" evidence="4">
    <location>
        <begin position="338"/>
        <end position="427"/>
    </location>
</feature>
<proteinExistence type="predicted"/>
<evidence type="ECO:0000256" key="2">
    <source>
        <dbReference type="PROSITE-ProRule" id="PRU00332"/>
    </source>
</evidence>
<dbReference type="GO" id="GO:0005737">
    <property type="term" value="C:cytoplasm"/>
    <property type="evidence" value="ECO:0007669"/>
    <property type="project" value="UniProtKB-ARBA"/>
</dbReference>
<accession>A0A7J8UP32</accession>
<feature type="region of interest" description="Disordered" evidence="3">
    <location>
        <begin position="1"/>
        <end position="268"/>
    </location>
</feature>
<dbReference type="InterPro" id="IPR006630">
    <property type="entry name" value="La_HTH"/>
</dbReference>
<feature type="compositionally biased region" description="Low complexity" evidence="3">
    <location>
        <begin position="106"/>
        <end position="162"/>
    </location>
</feature>
<reference evidence="5 6" key="1">
    <citation type="journal article" date="2019" name="Genome Biol. Evol.">
        <title>Insights into the evolution of the New World diploid cottons (Gossypium, subgenus Houzingenia) based on genome sequencing.</title>
        <authorList>
            <person name="Grover C.E."/>
            <person name="Arick M.A. 2nd"/>
            <person name="Thrash A."/>
            <person name="Conover J.L."/>
            <person name="Sanders W.S."/>
            <person name="Peterson D.G."/>
            <person name="Frelichowski J.E."/>
            <person name="Scheffler J.A."/>
            <person name="Scheffler B.E."/>
            <person name="Wendel J.F."/>
        </authorList>
    </citation>
    <scope>NUCLEOTIDE SEQUENCE [LARGE SCALE GENOMIC DNA]</scope>
    <source>
        <strain evidence="5">57</strain>
        <tissue evidence="5">Leaf</tissue>
    </source>
</reference>
<keyword evidence="1 2" id="KW-0694">RNA-binding</keyword>